<accession>A0A0E9QYF2</accession>
<name>A0A0E9QYF2_ANGAN</name>
<organism evidence="1">
    <name type="scientific">Anguilla anguilla</name>
    <name type="common">European freshwater eel</name>
    <name type="synonym">Muraena anguilla</name>
    <dbReference type="NCBI Taxonomy" id="7936"/>
    <lineage>
        <taxon>Eukaryota</taxon>
        <taxon>Metazoa</taxon>
        <taxon>Chordata</taxon>
        <taxon>Craniata</taxon>
        <taxon>Vertebrata</taxon>
        <taxon>Euteleostomi</taxon>
        <taxon>Actinopterygii</taxon>
        <taxon>Neopterygii</taxon>
        <taxon>Teleostei</taxon>
        <taxon>Anguilliformes</taxon>
        <taxon>Anguillidae</taxon>
        <taxon>Anguilla</taxon>
    </lineage>
</organism>
<reference evidence="1" key="1">
    <citation type="submission" date="2014-11" db="EMBL/GenBank/DDBJ databases">
        <authorList>
            <person name="Amaro Gonzalez C."/>
        </authorList>
    </citation>
    <scope>NUCLEOTIDE SEQUENCE</scope>
</reference>
<dbReference type="AlphaFoldDB" id="A0A0E9QYF2"/>
<dbReference type="EMBL" id="GBXM01087454">
    <property type="protein sequence ID" value="JAH21123.1"/>
    <property type="molecule type" value="Transcribed_RNA"/>
</dbReference>
<evidence type="ECO:0000313" key="1">
    <source>
        <dbReference type="EMBL" id="JAH21123.1"/>
    </source>
</evidence>
<protein>
    <submittedName>
        <fullName evidence="1">Uncharacterized protein</fullName>
    </submittedName>
</protein>
<sequence>MFRTECAKVDNSEYDSVLGSNLTDSQQLCSPGFCSLCCGSCCPCLDIPVMYGFPLKIG</sequence>
<proteinExistence type="predicted"/>
<reference evidence="1" key="2">
    <citation type="journal article" date="2015" name="Fish Shellfish Immunol.">
        <title>Early steps in the European eel (Anguilla anguilla)-Vibrio vulnificus interaction in the gills: Role of the RtxA13 toxin.</title>
        <authorList>
            <person name="Callol A."/>
            <person name="Pajuelo D."/>
            <person name="Ebbesson L."/>
            <person name="Teles M."/>
            <person name="MacKenzie S."/>
            <person name="Amaro C."/>
        </authorList>
    </citation>
    <scope>NUCLEOTIDE SEQUENCE</scope>
</reference>